<dbReference type="Proteomes" id="UP000499080">
    <property type="component" value="Unassembled WGS sequence"/>
</dbReference>
<comment type="caution">
    <text evidence="1">The sequence shown here is derived from an EMBL/GenBank/DDBJ whole genome shotgun (WGS) entry which is preliminary data.</text>
</comment>
<sequence>MAWRSVSAMAAALGAIKENQRNQAASATKISTISIMRAFSLPHFRRHGWRSMWRAALASCA</sequence>
<name>A0A4Y2LP22_ARAVE</name>
<protein>
    <submittedName>
        <fullName evidence="1">Uncharacterized protein</fullName>
    </submittedName>
</protein>
<accession>A0A4Y2LP22</accession>
<feature type="non-terminal residue" evidence="1">
    <location>
        <position position="61"/>
    </location>
</feature>
<reference evidence="1 2" key="1">
    <citation type="journal article" date="2019" name="Sci. Rep.">
        <title>Orb-weaving spider Araneus ventricosus genome elucidates the spidroin gene catalogue.</title>
        <authorList>
            <person name="Kono N."/>
            <person name="Nakamura H."/>
            <person name="Ohtoshi R."/>
            <person name="Moran D.A.P."/>
            <person name="Shinohara A."/>
            <person name="Yoshida Y."/>
            <person name="Fujiwara M."/>
            <person name="Mori M."/>
            <person name="Tomita M."/>
            <person name="Arakawa K."/>
        </authorList>
    </citation>
    <scope>NUCLEOTIDE SEQUENCE [LARGE SCALE GENOMIC DNA]</scope>
</reference>
<gene>
    <name evidence="1" type="ORF">AVEN_51838_1</name>
</gene>
<dbReference type="EMBL" id="BGPR01005986">
    <property type="protein sequence ID" value="GBN15107.1"/>
    <property type="molecule type" value="Genomic_DNA"/>
</dbReference>
<evidence type="ECO:0000313" key="1">
    <source>
        <dbReference type="EMBL" id="GBN15107.1"/>
    </source>
</evidence>
<keyword evidence="2" id="KW-1185">Reference proteome</keyword>
<dbReference type="AlphaFoldDB" id="A0A4Y2LP22"/>
<organism evidence="1 2">
    <name type="scientific">Araneus ventricosus</name>
    <name type="common">Orbweaver spider</name>
    <name type="synonym">Epeira ventricosa</name>
    <dbReference type="NCBI Taxonomy" id="182803"/>
    <lineage>
        <taxon>Eukaryota</taxon>
        <taxon>Metazoa</taxon>
        <taxon>Ecdysozoa</taxon>
        <taxon>Arthropoda</taxon>
        <taxon>Chelicerata</taxon>
        <taxon>Arachnida</taxon>
        <taxon>Araneae</taxon>
        <taxon>Araneomorphae</taxon>
        <taxon>Entelegynae</taxon>
        <taxon>Araneoidea</taxon>
        <taxon>Araneidae</taxon>
        <taxon>Araneus</taxon>
    </lineage>
</organism>
<proteinExistence type="predicted"/>
<evidence type="ECO:0000313" key="2">
    <source>
        <dbReference type="Proteomes" id="UP000499080"/>
    </source>
</evidence>